<dbReference type="InterPro" id="IPR012338">
    <property type="entry name" value="Beta-lactam/transpept-like"/>
</dbReference>
<dbReference type="GO" id="GO:0008800">
    <property type="term" value="F:beta-lactamase activity"/>
    <property type="evidence" value="ECO:0007669"/>
    <property type="project" value="UniProtKB-EC"/>
</dbReference>
<gene>
    <name evidence="5" type="primary">bla</name>
    <name evidence="5" type="ORF">EGY25_11085</name>
</gene>
<accession>A0A4Y9RTT6</accession>
<sequence>MATGFDRRTLIGGAGALALVGCYPRRDEPKAEETPQPFLLNDLEERHGGRLGMAALDVGSQRRVSWRGQERFAFCSTFKAFLAVATLERVQREEEQLDRAVAVTRADMIPHAPVTEKAIGRTLTIRELMQAAVEVSDNPAANILIREMGGIAVWRSWWPTFGDTTTVISRLEPDLNTALPNDPRDTCLPDQTIANIRELAFSDRLTPEHDQLITGWMIGSPTGANRIKAGAPQGWTVAHKTGTGSNGATNDIGMLTPLSGSPVLMAAYFTGAPEATDDQRDAVIAEATRRALKALGRD</sequence>
<dbReference type="NCBIfam" id="NF033103">
    <property type="entry name" value="bla_class_A"/>
    <property type="match status" value="1"/>
</dbReference>
<dbReference type="PROSITE" id="PS51257">
    <property type="entry name" value="PROKAR_LIPOPROTEIN"/>
    <property type="match status" value="1"/>
</dbReference>
<comment type="caution">
    <text evidence="5">The sequence shown here is derived from an EMBL/GenBank/DDBJ whole genome shotgun (WGS) entry which is preliminary data.</text>
</comment>
<dbReference type="PRINTS" id="PR00118">
    <property type="entry name" value="BLACTAMASEA"/>
</dbReference>
<dbReference type="AlphaFoldDB" id="A0A4Y9RTT6"/>
<dbReference type="GO" id="GO:0046677">
    <property type="term" value="P:response to antibiotic"/>
    <property type="evidence" value="ECO:0007669"/>
    <property type="project" value="InterPro"/>
</dbReference>
<reference evidence="5 6" key="1">
    <citation type="submission" date="2019-03" db="EMBL/GenBank/DDBJ databases">
        <title>Draft genome of Brevundimonas sp. a heavy metal resistant soil bacteria.</title>
        <authorList>
            <person name="Soto J."/>
        </authorList>
    </citation>
    <scope>NUCLEOTIDE SEQUENCE [LARGE SCALE GENOMIC DNA]</scope>
    <source>
        <strain evidence="5 6">B-10</strain>
    </source>
</reference>
<evidence type="ECO:0000313" key="6">
    <source>
        <dbReference type="Proteomes" id="UP000298216"/>
    </source>
</evidence>
<evidence type="ECO:0000313" key="5">
    <source>
        <dbReference type="EMBL" id="TFW12540.1"/>
    </source>
</evidence>
<dbReference type="GO" id="GO:0030655">
    <property type="term" value="P:beta-lactam antibiotic catabolic process"/>
    <property type="evidence" value="ECO:0007669"/>
    <property type="project" value="InterPro"/>
</dbReference>
<comment type="similarity">
    <text evidence="2">Belongs to the class-A beta-lactamase family.</text>
</comment>
<evidence type="ECO:0000256" key="2">
    <source>
        <dbReference type="ARBA" id="ARBA00009009"/>
    </source>
</evidence>
<evidence type="ECO:0000256" key="3">
    <source>
        <dbReference type="ARBA" id="ARBA00012865"/>
    </source>
</evidence>
<dbReference type="PANTHER" id="PTHR35333:SF3">
    <property type="entry name" value="BETA-LACTAMASE-TYPE TRANSPEPTIDASE FOLD CONTAINING PROTEIN"/>
    <property type="match status" value="1"/>
</dbReference>
<protein>
    <recommendedName>
        <fullName evidence="3">beta-lactamase</fullName>
        <ecNumber evidence="3">3.5.2.6</ecNumber>
    </recommendedName>
</protein>
<dbReference type="SUPFAM" id="SSF56601">
    <property type="entry name" value="beta-lactamase/transpeptidase-like"/>
    <property type="match status" value="1"/>
</dbReference>
<dbReference type="InterPro" id="IPR045155">
    <property type="entry name" value="Beta-lactam_cat"/>
</dbReference>
<evidence type="ECO:0000256" key="1">
    <source>
        <dbReference type="ARBA" id="ARBA00001526"/>
    </source>
</evidence>
<proteinExistence type="inferred from homology"/>
<dbReference type="RefSeq" id="WP_135195019.1">
    <property type="nucleotide sequence ID" value="NZ_SPVH01000006.1"/>
</dbReference>
<name>A0A4Y9RTT6_9CAUL</name>
<dbReference type="Gene3D" id="3.40.710.10">
    <property type="entry name" value="DD-peptidase/beta-lactamase superfamily"/>
    <property type="match status" value="1"/>
</dbReference>
<organism evidence="5 6">
    <name type="scientific">Brevundimonas intermedia</name>
    <dbReference type="NCBI Taxonomy" id="74315"/>
    <lineage>
        <taxon>Bacteria</taxon>
        <taxon>Pseudomonadati</taxon>
        <taxon>Pseudomonadota</taxon>
        <taxon>Alphaproteobacteria</taxon>
        <taxon>Caulobacterales</taxon>
        <taxon>Caulobacteraceae</taxon>
        <taxon>Brevundimonas</taxon>
    </lineage>
</organism>
<dbReference type="PANTHER" id="PTHR35333">
    <property type="entry name" value="BETA-LACTAMASE"/>
    <property type="match status" value="1"/>
</dbReference>
<dbReference type="EC" id="3.5.2.6" evidence="3"/>
<evidence type="ECO:0000259" key="4">
    <source>
        <dbReference type="Pfam" id="PF13354"/>
    </source>
</evidence>
<feature type="domain" description="Beta-lactamase class A catalytic" evidence="4">
    <location>
        <begin position="53"/>
        <end position="268"/>
    </location>
</feature>
<dbReference type="OrthoDB" id="9784149at2"/>
<dbReference type="Proteomes" id="UP000298216">
    <property type="component" value="Unassembled WGS sequence"/>
</dbReference>
<dbReference type="Pfam" id="PF13354">
    <property type="entry name" value="Beta-lactamase2"/>
    <property type="match status" value="1"/>
</dbReference>
<keyword evidence="6" id="KW-1185">Reference proteome</keyword>
<dbReference type="EMBL" id="SPVH01000006">
    <property type="protein sequence ID" value="TFW12540.1"/>
    <property type="molecule type" value="Genomic_DNA"/>
</dbReference>
<comment type="catalytic activity">
    <reaction evidence="1">
        <text>a beta-lactam + H2O = a substituted beta-amino acid</text>
        <dbReference type="Rhea" id="RHEA:20401"/>
        <dbReference type="ChEBI" id="CHEBI:15377"/>
        <dbReference type="ChEBI" id="CHEBI:35627"/>
        <dbReference type="ChEBI" id="CHEBI:140347"/>
        <dbReference type="EC" id="3.5.2.6"/>
    </reaction>
</comment>
<dbReference type="InterPro" id="IPR000871">
    <property type="entry name" value="Beta-lactam_class-A"/>
</dbReference>